<feature type="transmembrane region" description="Helical" evidence="1">
    <location>
        <begin position="228"/>
        <end position="250"/>
    </location>
</feature>
<evidence type="ECO:0000256" key="1">
    <source>
        <dbReference type="SAM" id="Phobius"/>
    </source>
</evidence>
<feature type="transmembrane region" description="Helical" evidence="1">
    <location>
        <begin position="147"/>
        <end position="171"/>
    </location>
</feature>
<dbReference type="Proteomes" id="UP001208570">
    <property type="component" value="Unassembled WGS sequence"/>
</dbReference>
<dbReference type="AlphaFoldDB" id="A0AAD9IUG3"/>
<keyword evidence="3" id="KW-1185">Reference proteome</keyword>
<keyword evidence="1" id="KW-1133">Transmembrane helix</keyword>
<comment type="caution">
    <text evidence="2">The sequence shown here is derived from an EMBL/GenBank/DDBJ whole genome shotgun (WGS) entry which is preliminary data.</text>
</comment>
<feature type="transmembrane region" description="Helical" evidence="1">
    <location>
        <begin position="257"/>
        <end position="277"/>
    </location>
</feature>
<feature type="transmembrane region" description="Helical" evidence="1">
    <location>
        <begin position="198"/>
        <end position="222"/>
    </location>
</feature>
<sequence length="323" mass="36570">MIISISDRSLAMTYQLLKITVIISTAIILIMTILLNASSWTGFALGKDSIIPYNDGWFRSNILNNYEKHGLEILPAGWTFQIWIFVFAYQFLWISYSLSLIFRRTNDGFGYLFYHPDFMPLKLYLVFTVNMALDIGWLFTFDRELSVYSTIFMFGVAVSLYVCLAFSVNALQQHGIALFRIDHRLEVRLVRGLVQNGLATYSTWVTVNSVIDFGILLMTSFGVSSKDASTICLTLIGVELIALTVVDLTVLDRYTRYLMLPYFVRFFALAGIVHRVATVGGRNLVMAGIVLALTVIAFVAKGLTIIWRSQSDPEPLLRQKQQS</sequence>
<feature type="transmembrane region" description="Helical" evidence="1">
    <location>
        <begin position="16"/>
        <end position="35"/>
    </location>
</feature>
<dbReference type="EMBL" id="JAODUP010001169">
    <property type="protein sequence ID" value="KAK2141074.1"/>
    <property type="molecule type" value="Genomic_DNA"/>
</dbReference>
<evidence type="ECO:0000313" key="2">
    <source>
        <dbReference type="EMBL" id="KAK2141074.1"/>
    </source>
</evidence>
<keyword evidence="1" id="KW-0472">Membrane</keyword>
<reference evidence="2" key="1">
    <citation type="journal article" date="2023" name="Mol. Biol. Evol.">
        <title>Third-Generation Sequencing Reveals the Adaptive Role of the Epigenome in Three Deep-Sea Polychaetes.</title>
        <authorList>
            <person name="Perez M."/>
            <person name="Aroh O."/>
            <person name="Sun Y."/>
            <person name="Lan Y."/>
            <person name="Juniper S.K."/>
            <person name="Young C.R."/>
            <person name="Angers B."/>
            <person name="Qian P.Y."/>
        </authorList>
    </citation>
    <scope>NUCLEOTIDE SEQUENCE</scope>
    <source>
        <strain evidence="2">P08H-3</strain>
    </source>
</reference>
<keyword evidence="1" id="KW-0812">Transmembrane</keyword>
<evidence type="ECO:0000313" key="3">
    <source>
        <dbReference type="Proteomes" id="UP001208570"/>
    </source>
</evidence>
<proteinExistence type="predicted"/>
<feature type="transmembrane region" description="Helical" evidence="1">
    <location>
        <begin position="283"/>
        <end position="307"/>
    </location>
</feature>
<feature type="transmembrane region" description="Helical" evidence="1">
    <location>
        <begin position="123"/>
        <end position="141"/>
    </location>
</feature>
<dbReference type="PANTHER" id="PTHR33802:SF1">
    <property type="entry name" value="XK-RELATED PROTEIN"/>
    <property type="match status" value="1"/>
</dbReference>
<name>A0AAD9IUG3_9ANNE</name>
<accession>A0AAD9IUG3</accession>
<feature type="transmembrane region" description="Helical" evidence="1">
    <location>
        <begin position="80"/>
        <end position="102"/>
    </location>
</feature>
<protein>
    <submittedName>
        <fullName evidence="2">Uncharacterized protein</fullName>
    </submittedName>
</protein>
<organism evidence="2 3">
    <name type="scientific">Paralvinella palmiformis</name>
    <dbReference type="NCBI Taxonomy" id="53620"/>
    <lineage>
        <taxon>Eukaryota</taxon>
        <taxon>Metazoa</taxon>
        <taxon>Spiralia</taxon>
        <taxon>Lophotrochozoa</taxon>
        <taxon>Annelida</taxon>
        <taxon>Polychaeta</taxon>
        <taxon>Sedentaria</taxon>
        <taxon>Canalipalpata</taxon>
        <taxon>Terebellida</taxon>
        <taxon>Terebelliformia</taxon>
        <taxon>Alvinellidae</taxon>
        <taxon>Paralvinella</taxon>
    </lineage>
</organism>
<gene>
    <name evidence="2" type="ORF">LSH36_1169g00008</name>
</gene>
<dbReference type="PANTHER" id="PTHR33802">
    <property type="entry name" value="SI:CH211-161H7.5-RELATED"/>
    <property type="match status" value="1"/>
</dbReference>